<sequence length="63" mass="6661">MKKLVMLVGALAIATIAFAPFAYINGALGLDAYKTLALVMTAVWFVAALWPGAEASMEEAIDE</sequence>
<name>A0A518K8S2_9BACT</name>
<protein>
    <submittedName>
        <fullName evidence="1">Uncharacterized protein</fullName>
    </submittedName>
</protein>
<accession>A0A518K8S2</accession>
<dbReference type="RefSeq" id="WP_145112387.1">
    <property type="nucleotide sequence ID" value="NZ_CP036349.1"/>
</dbReference>
<dbReference type="EMBL" id="CP036349">
    <property type="protein sequence ID" value="QDV74194.1"/>
    <property type="molecule type" value="Genomic_DNA"/>
</dbReference>
<dbReference type="Proteomes" id="UP000316426">
    <property type="component" value="Chromosome"/>
</dbReference>
<keyword evidence="2" id="KW-1185">Reference proteome</keyword>
<reference evidence="1 2" key="1">
    <citation type="submission" date="2019-02" db="EMBL/GenBank/DDBJ databases">
        <title>Deep-cultivation of Planctomycetes and their phenomic and genomic characterization uncovers novel biology.</title>
        <authorList>
            <person name="Wiegand S."/>
            <person name="Jogler M."/>
            <person name="Boedeker C."/>
            <person name="Pinto D."/>
            <person name="Vollmers J."/>
            <person name="Rivas-Marin E."/>
            <person name="Kohn T."/>
            <person name="Peeters S.H."/>
            <person name="Heuer A."/>
            <person name="Rast P."/>
            <person name="Oberbeckmann S."/>
            <person name="Bunk B."/>
            <person name="Jeske O."/>
            <person name="Meyerdierks A."/>
            <person name="Storesund J.E."/>
            <person name="Kallscheuer N."/>
            <person name="Luecker S."/>
            <person name="Lage O.M."/>
            <person name="Pohl T."/>
            <person name="Merkel B.J."/>
            <person name="Hornburger P."/>
            <person name="Mueller R.-W."/>
            <person name="Bruemmer F."/>
            <person name="Labrenz M."/>
            <person name="Spormann A.M."/>
            <person name="Op den Camp H."/>
            <person name="Overmann J."/>
            <person name="Amann R."/>
            <person name="Jetten M.S.M."/>
            <person name="Mascher T."/>
            <person name="Medema M.H."/>
            <person name="Devos D.P."/>
            <person name="Kaster A.-K."/>
            <person name="Ovreas L."/>
            <person name="Rohde M."/>
            <person name="Galperin M.Y."/>
            <person name="Jogler C."/>
        </authorList>
    </citation>
    <scope>NUCLEOTIDE SEQUENCE [LARGE SCALE GENOMIC DNA]</scope>
    <source>
        <strain evidence="1 2">Spa11</strain>
    </source>
</reference>
<gene>
    <name evidence="1" type="ORF">Spa11_23940</name>
</gene>
<evidence type="ECO:0000313" key="2">
    <source>
        <dbReference type="Proteomes" id="UP000316426"/>
    </source>
</evidence>
<proteinExistence type="predicted"/>
<dbReference type="AlphaFoldDB" id="A0A518K8S2"/>
<organism evidence="1 2">
    <name type="scientific">Botrimarina mediterranea</name>
    <dbReference type="NCBI Taxonomy" id="2528022"/>
    <lineage>
        <taxon>Bacteria</taxon>
        <taxon>Pseudomonadati</taxon>
        <taxon>Planctomycetota</taxon>
        <taxon>Planctomycetia</taxon>
        <taxon>Pirellulales</taxon>
        <taxon>Lacipirellulaceae</taxon>
        <taxon>Botrimarina</taxon>
    </lineage>
</organism>
<dbReference type="KEGG" id="bmei:Spa11_23940"/>
<evidence type="ECO:0000313" key="1">
    <source>
        <dbReference type="EMBL" id="QDV74194.1"/>
    </source>
</evidence>